<evidence type="ECO:0000313" key="3">
    <source>
        <dbReference type="Proteomes" id="UP000199459"/>
    </source>
</evidence>
<dbReference type="RefSeq" id="WP_218143931.1">
    <property type="nucleotide sequence ID" value="NZ_FOCP01000008.1"/>
</dbReference>
<dbReference type="Proteomes" id="UP000199459">
    <property type="component" value="Unassembled WGS sequence"/>
</dbReference>
<evidence type="ECO:0000313" key="2">
    <source>
        <dbReference type="EMBL" id="SEN13971.1"/>
    </source>
</evidence>
<organism evidence="2 3">
    <name type="scientific">Nitrosomonas marina</name>
    <dbReference type="NCBI Taxonomy" id="917"/>
    <lineage>
        <taxon>Bacteria</taxon>
        <taxon>Pseudomonadati</taxon>
        <taxon>Pseudomonadota</taxon>
        <taxon>Betaproteobacteria</taxon>
        <taxon>Nitrosomonadales</taxon>
        <taxon>Nitrosomonadaceae</taxon>
        <taxon>Nitrosomonas</taxon>
    </lineage>
</organism>
<feature type="domain" description="Fungal lipase-type" evidence="1">
    <location>
        <begin position="94"/>
        <end position="215"/>
    </location>
</feature>
<reference evidence="2 3" key="1">
    <citation type="submission" date="2016-10" db="EMBL/GenBank/DDBJ databases">
        <authorList>
            <person name="de Groot N.N."/>
        </authorList>
    </citation>
    <scope>NUCLEOTIDE SEQUENCE [LARGE SCALE GENOMIC DNA]</scope>
    <source>
        <strain evidence="2 3">Nm22</strain>
    </source>
</reference>
<dbReference type="STRING" id="917.SAMN05216326_10344"/>
<dbReference type="PANTHER" id="PTHR45856:SF24">
    <property type="entry name" value="FUNGAL LIPASE-LIKE DOMAIN-CONTAINING PROTEIN"/>
    <property type="match status" value="1"/>
</dbReference>
<dbReference type="InterPro" id="IPR051218">
    <property type="entry name" value="Sec_MonoDiacylglyc_Lipase"/>
</dbReference>
<evidence type="ECO:0000259" key="1">
    <source>
        <dbReference type="Pfam" id="PF01764"/>
    </source>
</evidence>
<dbReference type="PANTHER" id="PTHR45856">
    <property type="entry name" value="ALPHA/BETA-HYDROLASES SUPERFAMILY PROTEIN"/>
    <property type="match status" value="1"/>
</dbReference>
<dbReference type="InterPro" id="IPR002921">
    <property type="entry name" value="Fungal_lipase-type"/>
</dbReference>
<gene>
    <name evidence="2" type="ORF">SAMN05216325_108107</name>
</gene>
<dbReference type="CDD" id="cd00519">
    <property type="entry name" value="Lipase_3"/>
    <property type="match status" value="1"/>
</dbReference>
<dbReference type="Pfam" id="PF01764">
    <property type="entry name" value="Lipase_3"/>
    <property type="match status" value="1"/>
</dbReference>
<proteinExistence type="predicted"/>
<dbReference type="AlphaFoldDB" id="A0A1H8E310"/>
<dbReference type="GO" id="GO:0006629">
    <property type="term" value="P:lipid metabolic process"/>
    <property type="evidence" value="ECO:0007669"/>
    <property type="project" value="InterPro"/>
</dbReference>
<dbReference type="PROSITE" id="PS51257">
    <property type="entry name" value="PROKAR_LIPOPROTEIN"/>
    <property type="match status" value="1"/>
</dbReference>
<dbReference type="Gene3D" id="3.40.50.1820">
    <property type="entry name" value="alpha/beta hydrolase"/>
    <property type="match status" value="1"/>
</dbReference>
<dbReference type="EMBL" id="FOCP01000008">
    <property type="protein sequence ID" value="SEN13971.1"/>
    <property type="molecule type" value="Genomic_DNA"/>
</dbReference>
<dbReference type="InterPro" id="IPR029058">
    <property type="entry name" value="AB_hydrolase_fold"/>
</dbReference>
<sequence>MRVHQTVLSVVALILSVGSGCNMQENDVVSLVPDVEKNIDFNTVKWYAVRASAAYDSEAEIKTAFPDTVRVAQVGDTQVQYFLEFDTARNIQIISIRGTANLKNIIEDVEYIESKNDRLGIYVHKGFDEDTFKIYQDILPFLKKDHAVRLTGHSLGAAIAALLMIYLHEDGYEVQRLVNFGQPKFTNKQGVARYHSLPLTRIVDENDVVPLLPPVTLVNALHGGYEHMGDEVILLKGEEYIYLEQHQADTKKVEGFWNNLDHESIKEHLIANYLKNINSKLVKAEQVPFAAREVYLDRHAD</sequence>
<dbReference type="SUPFAM" id="SSF53474">
    <property type="entry name" value="alpha/beta-Hydrolases"/>
    <property type="match status" value="1"/>
</dbReference>
<protein>
    <submittedName>
        <fullName evidence="2">Lipase (Class 3)</fullName>
    </submittedName>
</protein>
<name>A0A1H8E310_9PROT</name>
<accession>A0A1H8E310</accession>